<dbReference type="InterPro" id="IPR020578">
    <property type="entry name" value="Aminotrans_V_PyrdxlP_BS"/>
</dbReference>
<dbReference type="RefSeq" id="WP_229487040.1">
    <property type="nucleotide sequence ID" value="NZ_JAIVFQ010000042.1"/>
</dbReference>
<proteinExistence type="inferred from homology"/>
<dbReference type="InterPro" id="IPR015422">
    <property type="entry name" value="PyrdxlP-dep_Trfase_small"/>
</dbReference>
<keyword evidence="6" id="KW-0663">Pyridoxal phosphate</keyword>
<evidence type="ECO:0000256" key="1">
    <source>
        <dbReference type="ARBA" id="ARBA00001933"/>
    </source>
</evidence>
<comment type="similarity">
    <text evidence="2">Belongs to the class-V pyridoxal-phosphate-dependent aminotransferase family. NifS/IscS subfamily.</text>
</comment>
<dbReference type="PANTHER" id="PTHR11601">
    <property type="entry name" value="CYSTEINE DESULFURYLASE FAMILY MEMBER"/>
    <property type="match status" value="1"/>
</dbReference>
<protein>
    <recommendedName>
        <fullName evidence="3">cysteine desulfurase</fullName>
        <ecNumber evidence="3">2.8.1.7</ecNumber>
    </recommendedName>
</protein>
<dbReference type="InterPro" id="IPR000192">
    <property type="entry name" value="Aminotrans_V_dom"/>
</dbReference>
<gene>
    <name evidence="12" type="ORF">LC586_23435</name>
</gene>
<feature type="domain" description="Aminotransferase class V" evidence="11">
    <location>
        <begin position="6"/>
        <end position="369"/>
    </location>
</feature>
<evidence type="ECO:0000313" key="12">
    <source>
        <dbReference type="EMBL" id="MCC5602070.1"/>
    </source>
</evidence>
<evidence type="ECO:0000256" key="3">
    <source>
        <dbReference type="ARBA" id="ARBA00012239"/>
    </source>
</evidence>
<evidence type="ECO:0000256" key="10">
    <source>
        <dbReference type="RuleBase" id="RU004504"/>
    </source>
</evidence>
<evidence type="ECO:0000256" key="9">
    <source>
        <dbReference type="ARBA" id="ARBA00050776"/>
    </source>
</evidence>
<dbReference type="Pfam" id="PF00266">
    <property type="entry name" value="Aminotran_5"/>
    <property type="match status" value="1"/>
</dbReference>
<dbReference type="Proteomes" id="UP001199525">
    <property type="component" value="Unassembled WGS sequence"/>
</dbReference>
<evidence type="ECO:0000256" key="4">
    <source>
        <dbReference type="ARBA" id="ARBA00022679"/>
    </source>
</evidence>
<reference evidence="12 13" key="1">
    <citation type="journal article" date="2021" name="Microorganisms">
        <title>Genome Evolution of Filamentous Cyanobacterium Nostoc Species: From Facultative Symbiosis to Free Living.</title>
        <authorList>
            <person name="Huo D."/>
            <person name="Li H."/>
            <person name="Cai F."/>
            <person name="Guo X."/>
            <person name="Qiao Z."/>
            <person name="Wang W."/>
            <person name="Yu G."/>
            <person name="Li R."/>
        </authorList>
    </citation>
    <scope>NUCLEOTIDE SEQUENCE [LARGE SCALE GENOMIC DNA]</scope>
    <source>
        <strain evidence="12 13">CHAB 5714</strain>
    </source>
</reference>
<dbReference type="Gene3D" id="3.40.640.10">
    <property type="entry name" value="Type I PLP-dependent aspartate aminotransferase-like (Major domain)"/>
    <property type="match status" value="1"/>
</dbReference>
<dbReference type="PROSITE" id="PS00595">
    <property type="entry name" value="AA_TRANSFER_CLASS_5"/>
    <property type="match status" value="1"/>
</dbReference>
<accession>A0ABS8IDC2</accession>
<dbReference type="PIRSF" id="PIRSF005572">
    <property type="entry name" value="NifS"/>
    <property type="match status" value="1"/>
</dbReference>
<sequence>MSIIPIYLDCHATTAVDERVLAAMLPYFTEKFGNPSSIGHVYGWEAEAAVKQTREILAAAINATPEEIVFTSGATEANNLAIKGVAEAYFKKGQHIITVATEHNAVIDPCNYLKTLGFEITILPVQKDGLIDLNELKKAFRPETILVSVMAANNEIGVLQPLAEIGEMCHEHNIIFHTDAAQAIGKIPLDVQAMKIDLMSLTAHKVYGPKGIGALYVRRRNPRVQLAPQQHGGGHERGMRSGTLYTPQIVGFGKAVEIALIEQATETQRLTQLRQSLWEQLSQLEGIHLNGHPQDRLAGNLNISVEGVDGAALLLGLQPVMAISSGSACSSASTAPSHVLTALGNSQQLAYASVRFGIGRFNTQEEIDIVAKHAIATIQSLRKTSFMDCRKGKYQSDLAPAD</sequence>
<keyword evidence="8" id="KW-0411">Iron-sulfur</keyword>
<dbReference type="Gene3D" id="3.90.1150.10">
    <property type="entry name" value="Aspartate Aminotransferase, domain 1"/>
    <property type="match status" value="1"/>
</dbReference>
<name>A0ABS8IDC2_9NOSO</name>
<keyword evidence="4" id="KW-0808">Transferase</keyword>
<dbReference type="SUPFAM" id="SSF53383">
    <property type="entry name" value="PLP-dependent transferases"/>
    <property type="match status" value="1"/>
</dbReference>
<dbReference type="EMBL" id="JAIVFQ010000042">
    <property type="protein sequence ID" value="MCC5602070.1"/>
    <property type="molecule type" value="Genomic_DNA"/>
</dbReference>
<evidence type="ECO:0000256" key="7">
    <source>
        <dbReference type="ARBA" id="ARBA00023004"/>
    </source>
</evidence>
<evidence type="ECO:0000256" key="8">
    <source>
        <dbReference type="ARBA" id="ARBA00023014"/>
    </source>
</evidence>
<organism evidence="12 13">
    <name type="scientific">Nostoc favosum CHAB5714</name>
    <dbReference type="NCBI Taxonomy" id="2780399"/>
    <lineage>
        <taxon>Bacteria</taxon>
        <taxon>Bacillati</taxon>
        <taxon>Cyanobacteriota</taxon>
        <taxon>Cyanophyceae</taxon>
        <taxon>Nostocales</taxon>
        <taxon>Nostocaceae</taxon>
        <taxon>Nostoc</taxon>
        <taxon>Nostoc favosum</taxon>
    </lineage>
</organism>
<comment type="caution">
    <text evidence="12">The sequence shown here is derived from an EMBL/GenBank/DDBJ whole genome shotgun (WGS) entry which is preliminary data.</text>
</comment>
<dbReference type="EC" id="2.8.1.7" evidence="3"/>
<dbReference type="InterPro" id="IPR015421">
    <property type="entry name" value="PyrdxlP-dep_Trfase_major"/>
</dbReference>
<evidence type="ECO:0000313" key="13">
    <source>
        <dbReference type="Proteomes" id="UP001199525"/>
    </source>
</evidence>
<keyword evidence="13" id="KW-1185">Reference proteome</keyword>
<dbReference type="PANTHER" id="PTHR11601:SF34">
    <property type="entry name" value="CYSTEINE DESULFURASE"/>
    <property type="match status" value="1"/>
</dbReference>
<comment type="cofactor">
    <cofactor evidence="1 10">
        <name>pyridoxal 5'-phosphate</name>
        <dbReference type="ChEBI" id="CHEBI:597326"/>
    </cofactor>
</comment>
<evidence type="ECO:0000256" key="6">
    <source>
        <dbReference type="ARBA" id="ARBA00022898"/>
    </source>
</evidence>
<dbReference type="InterPro" id="IPR015424">
    <property type="entry name" value="PyrdxlP-dep_Trfase"/>
</dbReference>
<evidence type="ECO:0000256" key="2">
    <source>
        <dbReference type="ARBA" id="ARBA00006490"/>
    </source>
</evidence>
<keyword evidence="7" id="KW-0408">Iron</keyword>
<keyword evidence="5" id="KW-0479">Metal-binding</keyword>
<dbReference type="NCBIfam" id="NF002806">
    <property type="entry name" value="PRK02948.1"/>
    <property type="match status" value="1"/>
</dbReference>
<evidence type="ECO:0000259" key="11">
    <source>
        <dbReference type="Pfam" id="PF00266"/>
    </source>
</evidence>
<dbReference type="InterPro" id="IPR016454">
    <property type="entry name" value="Cysteine_dSase"/>
</dbReference>
<evidence type="ECO:0000256" key="5">
    <source>
        <dbReference type="ARBA" id="ARBA00022723"/>
    </source>
</evidence>
<comment type="catalytic activity">
    <reaction evidence="9">
        <text>(sulfur carrier)-H + L-cysteine = (sulfur carrier)-SH + L-alanine</text>
        <dbReference type="Rhea" id="RHEA:43892"/>
        <dbReference type="Rhea" id="RHEA-COMP:14737"/>
        <dbReference type="Rhea" id="RHEA-COMP:14739"/>
        <dbReference type="ChEBI" id="CHEBI:29917"/>
        <dbReference type="ChEBI" id="CHEBI:35235"/>
        <dbReference type="ChEBI" id="CHEBI:57972"/>
        <dbReference type="ChEBI" id="CHEBI:64428"/>
        <dbReference type="EC" id="2.8.1.7"/>
    </reaction>
</comment>